<evidence type="ECO:0000313" key="10">
    <source>
        <dbReference type="EMBL" id="MFD1217505.1"/>
    </source>
</evidence>
<dbReference type="SUPFAM" id="SSF55166">
    <property type="entry name" value="Hedgehog/DD-peptidase"/>
    <property type="match status" value="1"/>
</dbReference>
<dbReference type="InterPro" id="IPR009045">
    <property type="entry name" value="Zn_M74/Hedgehog-like"/>
</dbReference>
<keyword evidence="3 9" id="KW-0732">Signal</keyword>
<feature type="region of interest" description="Disordered" evidence="8">
    <location>
        <begin position="265"/>
        <end position="290"/>
    </location>
</feature>
<sequence>MSSPARTLCQWTLATIISLLVATSAHAQNTWGQVKTPSQQPPESIGSYSNGCVSGAQQMPLRGEGFQLVRTGRDRHYGSPYLVEFLKDLSNSVEENDLGRLQIGDMSQARGGPLIGGHKSHQTGLDADIWYAQDHRAAKRPLTSWERDNISAVPLADERAHRLIEKNWDPRIPSILRLASEDPRVARIFVHPTIKRKMCDISGTDNEWLRKVRPWWGHNYHFHVRLNCPPEDKHCKPQSPVKGDPCEGGLDWWFSDEFYAILNGTAPSKPTKPKKKKEMPAQCRQVLKAQ</sequence>
<evidence type="ECO:0000256" key="5">
    <source>
        <dbReference type="ARBA" id="ARBA00022801"/>
    </source>
</evidence>
<name>A0ABW3UAD9_9GAMM</name>
<keyword evidence="7" id="KW-0482">Metalloprotease</keyword>
<keyword evidence="11" id="KW-1185">Reference proteome</keyword>
<dbReference type="Gene3D" id="3.30.1380.10">
    <property type="match status" value="1"/>
</dbReference>
<evidence type="ECO:0000256" key="6">
    <source>
        <dbReference type="ARBA" id="ARBA00022833"/>
    </source>
</evidence>
<evidence type="ECO:0000256" key="8">
    <source>
        <dbReference type="SAM" id="MobiDB-lite"/>
    </source>
</evidence>
<dbReference type="PIRSF" id="PIRSF018455">
    <property type="entry name" value="MepA"/>
    <property type="match status" value="1"/>
</dbReference>
<evidence type="ECO:0000256" key="7">
    <source>
        <dbReference type="ARBA" id="ARBA00023049"/>
    </source>
</evidence>
<evidence type="ECO:0000256" key="9">
    <source>
        <dbReference type="SAM" id="SignalP"/>
    </source>
</evidence>
<evidence type="ECO:0000256" key="2">
    <source>
        <dbReference type="ARBA" id="ARBA00022723"/>
    </source>
</evidence>
<reference evidence="11" key="1">
    <citation type="journal article" date="2019" name="Int. J. Syst. Evol. Microbiol.">
        <title>The Global Catalogue of Microorganisms (GCM) 10K type strain sequencing project: providing services to taxonomists for standard genome sequencing and annotation.</title>
        <authorList>
            <consortium name="The Broad Institute Genomics Platform"/>
            <consortium name="The Broad Institute Genome Sequencing Center for Infectious Disease"/>
            <person name="Wu L."/>
            <person name="Ma J."/>
        </authorList>
    </citation>
    <scope>NUCLEOTIDE SEQUENCE [LARGE SCALE GENOMIC DNA]</scope>
    <source>
        <strain evidence="11">CCUG 54356</strain>
    </source>
</reference>
<dbReference type="RefSeq" id="WP_230437535.1">
    <property type="nucleotide sequence ID" value="NZ_CP087715.1"/>
</dbReference>
<accession>A0ABW3UAD9</accession>
<keyword evidence="6" id="KW-0862">Zinc</keyword>
<dbReference type="InterPro" id="IPR005073">
    <property type="entry name" value="Peptidase_M74"/>
</dbReference>
<keyword evidence="4" id="KW-0574">Periplasm</keyword>
<proteinExistence type="predicted"/>
<dbReference type="Pfam" id="PF03411">
    <property type="entry name" value="Peptidase_M74"/>
    <property type="match status" value="1"/>
</dbReference>
<keyword evidence="2" id="KW-0479">Metal-binding</keyword>
<comment type="caution">
    <text evidence="10">The sequence shown here is derived from an EMBL/GenBank/DDBJ whole genome shotgun (WGS) entry which is preliminary data.</text>
</comment>
<evidence type="ECO:0000256" key="4">
    <source>
        <dbReference type="ARBA" id="ARBA00022764"/>
    </source>
</evidence>
<keyword evidence="5 10" id="KW-0378">Hydrolase</keyword>
<protein>
    <submittedName>
        <fullName evidence="10">Penicillin-insensitive murein endopeptidase</fullName>
        <ecNumber evidence="10">3.4.-.-</ecNumber>
    </submittedName>
</protein>
<evidence type="ECO:0000313" key="11">
    <source>
        <dbReference type="Proteomes" id="UP001597264"/>
    </source>
</evidence>
<dbReference type="Proteomes" id="UP001597264">
    <property type="component" value="Unassembled WGS sequence"/>
</dbReference>
<dbReference type="NCBIfam" id="NF006947">
    <property type="entry name" value="PRK09429.1"/>
    <property type="match status" value="1"/>
</dbReference>
<feature type="signal peptide" evidence="9">
    <location>
        <begin position="1"/>
        <end position="27"/>
    </location>
</feature>
<dbReference type="EMBL" id="JBHTLR010000014">
    <property type="protein sequence ID" value="MFD1217505.1"/>
    <property type="molecule type" value="Genomic_DNA"/>
</dbReference>
<dbReference type="GO" id="GO:0016787">
    <property type="term" value="F:hydrolase activity"/>
    <property type="evidence" value="ECO:0007669"/>
    <property type="project" value="UniProtKB-KW"/>
</dbReference>
<evidence type="ECO:0000256" key="3">
    <source>
        <dbReference type="ARBA" id="ARBA00022729"/>
    </source>
</evidence>
<keyword evidence="1" id="KW-0645">Protease</keyword>
<dbReference type="EC" id="3.4.-.-" evidence="10"/>
<feature type="chain" id="PRO_5045458069" evidence="9">
    <location>
        <begin position="28"/>
        <end position="290"/>
    </location>
</feature>
<organism evidence="10 11">
    <name type="scientific">Microbulbifer celer</name>
    <dbReference type="NCBI Taxonomy" id="435905"/>
    <lineage>
        <taxon>Bacteria</taxon>
        <taxon>Pseudomonadati</taxon>
        <taxon>Pseudomonadota</taxon>
        <taxon>Gammaproteobacteria</taxon>
        <taxon>Cellvibrionales</taxon>
        <taxon>Microbulbiferaceae</taxon>
        <taxon>Microbulbifer</taxon>
    </lineage>
</organism>
<gene>
    <name evidence="10" type="primary">mepA</name>
    <name evidence="10" type="ORF">ACFQ2X_12900</name>
</gene>
<evidence type="ECO:0000256" key="1">
    <source>
        <dbReference type="ARBA" id="ARBA00022670"/>
    </source>
</evidence>